<keyword evidence="2" id="KW-0378">Hydrolase</keyword>
<dbReference type="InterPro" id="IPR001279">
    <property type="entry name" value="Metallo-B-lactamas"/>
</dbReference>
<dbReference type="Gene3D" id="3.60.15.10">
    <property type="entry name" value="Ribonuclease Z/Hydroxyacylglutathione hydrolase-like"/>
    <property type="match status" value="1"/>
</dbReference>
<dbReference type="InterPro" id="IPR035681">
    <property type="entry name" value="ComA-like_MBL"/>
</dbReference>
<proteinExistence type="predicted"/>
<dbReference type="GO" id="GO:0016787">
    <property type="term" value="F:hydrolase activity"/>
    <property type="evidence" value="ECO:0007669"/>
    <property type="project" value="UniProtKB-KW"/>
</dbReference>
<reference evidence="2 3" key="1">
    <citation type="submission" date="2018-11" db="EMBL/GenBank/DDBJ databases">
        <title>Genomic Encyclopedia of Type Strains, Phase IV (KMG-IV): sequencing the most valuable type-strain genomes for metagenomic binning, comparative biology and taxonomic classification.</title>
        <authorList>
            <person name="Goeker M."/>
        </authorList>
    </citation>
    <scope>NUCLEOTIDE SEQUENCE [LARGE SCALE GENOMIC DNA]</scope>
    <source>
        <strain evidence="2 3">DSM 26537</strain>
    </source>
</reference>
<dbReference type="EMBL" id="RJVG01000001">
    <property type="protein sequence ID" value="ROR31484.1"/>
    <property type="molecule type" value="Genomic_DNA"/>
</dbReference>
<dbReference type="PANTHER" id="PTHR30619">
    <property type="entry name" value="DNA INTERNALIZATION/COMPETENCE PROTEIN COMEC/REC2"/>
    <property type="match status" value="1"/>
</dbReference>
<gene>
    <name evidence="2" type="ORF">EDD66_101100</name>
</gene>
<dbReference type="Pfam" id="PF00753">
    <property type="entry name" value="Lactamase_B"/>
    <property type="match status" value="1"/>
</dbReference>
<dbReference type="InterPro" id="IPR036866">
    <property type="entry name" value="RibonucZ/Hydroxyglut_hydro"/>
</dbReference>
<name>A0A3N1XY12_9FIRM</name>
<dbReference type="RefSeq" id="WP_123607584.1">
    <property type="nucleotide sequence ID" value="NZ_RJVG01000001.1"/>
</dbReference>
<accession>A0A3N1XY12</accession>
<comment type="caution">
    <text evidence="2">The sequence shown here is derived from an EMBL/GenBank/DDBJ whole genome shotgun (WGS) entry which is preliminary data.</text>
</comment>
<dbReference type="CDD" id="cd07731">
    <property type="entry name" value="ComA-like_MBL-fold"/>
    <property type="match status" value="1"/>
</dbReference>
<dbReference type="InterPro" id="IPR052159">
    <property type="entry name" value="Competence_DNA_uptake"/>
</dbReference>
<sequence>MLKKQTQKNPKKLVRTLKSLFITFILIVSFFSPMATKAESGDNLKVSFIDVGQGDGALLESNGKYMLIDGGPVAAGPTLNAYLRARGVKKLEYVLATHQHEDHIGGLINVLKNFEVENLIMTNTTFPHQSYYDFNNVILNKKVNIVRPVMGKSFQFGSTTITYVAPNNTNYASYNDNSIVVRVVNGENSFLFTGDAESVSEKEMIAKGHNLKSDVLKVGHHSALTSTTQAFLDAVDPSISVISCGRDNRAEFPRITTLKKLEKTNIYRTDISGTITMVSDGKEITVDQEPYSYAGSNIDILTGNTTISNIVESKNLTKLQAETAQGSLALNGIYGDEDYDMIFGGKLKIDFLADYGVSSLKRIEYAFAPSDKINNISNVNWNVLTGNSLILTEDFEGSIYVKYINKLGNTVIRKTQGFTLDATSPTNCSVVSNQSNLNIVDINAKNSYANKASTPITLQFSADFGISGKGNVEYMLVERGKGFSKNWPWTAGNSVTISNDFIGRVYVRYTDGAGNETIKKTTGFSYVSKEPINTKIVSKNEEIKFVKWGEKNSKDIIIKSEITLKFTADFGASGKEAIEYVLENNGKKTKWTKGDSVTIKKGFSGRIYVKFTDKNGNSITRNSNSFKVK</sequence>
<evidence type="ECO:0000313" key="2">
    <source>
        <dbReference type="EMBL" id="ROR31484.1"/>
    </source>
</evidence>
<feature type="domain" description="Metallo-beta-lactamase" evidence="1">
    <location>
        <begin position="53"/>
        <end position="246"/>
    </location>
</feature>
<organism evidence="2 3">
    <name type="scientific">Mobilisporobacter senegalensis</name>
    <dbReference type="NCBI Taxonomy" id="1329262"/>
    <lineage>
        <taxon>Bacteria</taxon>
        <taxon>Bacillati</taxon>
        <taxon>Bacillota</taxon>
        <taxon>Clostridia</taxon>
        <taxon>Lachnospirales</taxon>
        <taxon>Lachnospiraceae</taxon>
        <taxon>Mobilisporobacter</taxon>
    </lineage>
</organism>
<dbReference type="OrthoDB" id="9803916at2"/>
<protein>
    <submittedName>
        <fullName evidence="2">Beta-lactamase superfamily II metal-dependent hydrolase</fullName>
    </submittedName>
</protein>
<dbReference type="PANTHER" id="PTHR30619:SF7">
    <property type="entry name" value="BETA-LACTAMASE DOMAIN PROTEIN"/>
    <property type="match status" value="1"/>
</dbReference>
<dbReference type="SUPFAM" id="SSF56281">
    <property type="entry name" value="Metallo-hydrolase/oxidoreductase"/>
    <property type="match status" value="1"/>
</dbReference>
<keyword evidence="3" id="KW-1185">Reference proteome</keyword>
<dbReference type="Proteomes" id="UP000273083">
    <property type="component" value="Unassembled WGS sequence"/>
</dbReference>
<evidence type="ECO:0000259" key="1">
    <source>
        <dbReference type="SMART" id="SM00849"/>
    </source>
</evidence>
<dbReference type="AlphaFoldDB" id="A0A3N1XY12"/>
<evidence type="ECO:0000313" key="3">
    <source>
        <dbReference type="Proteomes" id="UP000273083"/>
    </source>
</evidence>
<dbReference type="SMART" id="SM00849">
    <property type="entry name" value="Lactamase_B"/>
    <property type="match status" value="1"/>
</dbReference>